<evidence type="ECO:0000259" key="1">
    <source>
        <dbReference type="Pfam" id="PF01336"/>
    </source>
</evidence>
<dbReference type="InterPro" id="IPR012340">
    <property type="entry name" value="NA-bd_OB-fold"/>
</dbReference>
<dbReference type="AlphaFoldDB" id="A0A832V2J3"/>
<dbReference type="GO" id="GO:0003676">
    <property type="term" value="F:nucleic acid binding"/>
    <property type="evidence" value="ECO:0007669"/>
    <property type="project" value="InterPro"/>
</dbReference>
<dbReference type="CDD" id="cd03524">
    <property type="entry name" value="RPA2_OBF_family"/>
    <property type="match status" value="1"/>
</dbReference>
<feature type="domain" description="OB" evidence="1">
    <location>
        <begin position="42"/>
        <end position="107"/>
    </location>
</feature>
<accession>A0A832V2J3</accession>
<proteinExistence type="predicted"/>
<keyword evidence="3" id="KW-1185">Reference proteome</keyword>
<dbReference type="EMBL" id="DVAD01000015">
    <property type="protein sequence ID" value="HIJ99831.1"/>
    <property type="molecule type" value="Genomic_DNA"/>
</dbReference>
<comment type="caution">
    <text evidence="2">The sequence shown here is derived from an EMBL/GenBank/DDBJ whole genome shotgun (WGS) entry which is preliminary data.</text>
</comment>
<reference evidence="2 3" key="1">
    <citation type="journal article" name="Nat. Commun.">
        <title>Undinarchaeota illuminate DPANN phylogeny and the impact of gene transfer on archaeal evolution.</title>
        <authorList>
            <person name="Dombrowski N."/>
            <person name="Williams T.A."/>
            <person name="Sun J."/>
            <person name="Woodcroft B.J."/>
            <person name="Lee J.H."/>
            <person name="Minh B.Q."/>
            <person name="Rinke C."/>
            <person name="Spang A."/>
        </authorList>
    </citation>
    <scope>NUCLEOTIDE SEQUENCE [LARGE SCALE GENOMIC DNA]</scope>
    <source>
        <strain evidence="2">MAG_bin17</strain>
    </source>
</reference>
<dbReference type="InterPro" id="IPR004365">
    <property type="entry name" value="NA-bd_OB_tRNA"/>
</dbReference>
<dbReference type="Gene3D" id="2.40.50.140">
    <property type="entry name" value="Nucleic acid-binding proteins"/>
    <property type="match status" value="1"/>
</dbReference>
<protein>
    <submittedName>
        <fullName evidence="2">OB-fold nucleic acid binding domain-containing protein</fullName>
    </submittedName>
</protein>
<organism evidence="2 3">
    <name type="scientific">Candidatus Undinarchaeum marinum</name>
    <dbReference type="NCBI Taxonomy" id="2756141"/>
    <lineage>
        <taxon>Archaea</taxon>
        <taxon>Candidatus Undinarchaeota</taxon>
        <taxon>Candidatus Undinarchaeia</taxon>
        <taxon>Candidatus Undinarchaeales</taxon>
        <taxon>Candidatus Undinarchaeaceae</taxon>
        <taxon>Candidatus Undinarchaeum</taxon>
    </lineage>
</organism>
<dbReference type="SUPFAM" id="SSF50249">
    <property type="entry name" value="Nucleic acid-binding proteins"/>
    <property type="match status" value="1"/>
</dbReference>
<evidence type="ECO:0000313" key="3">
    <source>
        <dbReference type="Proteomes" id="UP000604391"/>
    </source>
</evidence>
<name>A0A832V2J3_9ARCH</name>
<sequence length="200" mass="21773">MTENSQLASKKVHIDKIVSGEYVESEGYGVLRAADGSELSRVRILGTIVDKFVSADGEYSSVTLDDSSETIRAKAFKKRASTLAKLEVGDIADVTGTIREYDDEIYINSFVAQKIIDPNFELLRRIELAQPGESQPGNSHEDVEALILKTISDTGADGASLEVLASVLKDLDDNDILAAVKSLLHKGDLYEPVRGVFKQV</sequence>
<gene>
    <name evidence="2" type="ORF">H1011_03380</name>
</gene>
<evidence type="ECO:0000313" key="2">
    <source>
        <dbReference type="EMBL" id="HIJ99831.1"/>
    </source>
</evidence>
<dbReference type="Proteomes" id="UP000604391">
    <property type="component" value="Unassembled WGS sequence"/>
</dbReference>
<dbReference type="Pfam" id="PF01336">
    <property type="entry name" value="tRNA_anti-codon"/>
    <property type="match status" value="1"/>
</dbReference>